<evidence type="ECO:0000313" key="4">
    <source>
        <dbReference type="Proteomes" id="UP000176791"/>
    </source>
</evidence>
<evidence type="ECO:0000313" key="3">
    <source>
        <dbReference type="EMBL" id="OGD56269.1"/>
    </source>
</evidence>
<sequence length="591" mass="66586">MPEKCVFNLNLSLAIIQKGFNKSFNEGCVAVKNEAVNLYTNVKERFAPKRARFDQVAIYEYKDGKMYWQGDSMPVADHLRRFTLMLGFQGASPDWIAQAKKDQQVFDVVQDKAKNLKPGQAIQYLSQKDPDPNKGVSLQQIVNDDGVLKHQSHLLPFDNVNQINQFITLASDGRGDLSLDDDISGWIVTGDRIDFDKNLPEMIIGSMLSEQVSTWPQLTSIPNLDLSLGMDVSDRVVSVEPSSFWWQLLAEKTTEFQLKTLTQETTIDRTIVTSGSEPEVSEVFKVTPTRIIPVDPEQKVTQYQSDTIKPTGSYLVGQLELLLVNKVDPVIRRVVFKSGTVTQPYGDTVNIRPERSKKKPVAERVIMPTTSGSDPVGQQIQERDESRPTRTVPVGWELEPKNQEGKGVAQQHSDTVKMRTEQPKQQRVAERVVVFNEVPTRRVLEGLSVGLKTVESVIQKKKTPVYIVPRRHPSSRGASSNTIKTLAVLIKQTESKQEEQAGQSVTTRIIPVGQRQEIRRVILAEPPLLQVKLEPVNDKEIPFWQPVFDDFASNDALVLVVVTTFFLIVNTVWVRTDNVFLNHRGSDLTNF</sequence>
<protein>
    <submittedName>
        <fullName evidence="3">Uncharacterized protein</fullName>
    </submittedName>
</protein>
<reference evidence="3 4" key="1">
    <citation type="journal article" date="2016" name="Nat. Commun.">
        <title>Thousands of microbial genomes shed light on interconnected biogeochemical processes in an aquifer system.</title>
        <authorList>
            <person name="Anantharaman K."/>
            <person name="Brown C.T."/>
            <person name="Hug L.A."/>
            <person name="Sharon I."/>
            <person name="Castelle C.J."/>
            <person name="Probst A.J."/>
            <person name="Thomas B.C."/>
            <person name="Singh A."/>
            <person name="Wilkins M.J."/>
            <person name="Karaoz U."/>
            <person name="Brodie E.L."/>
            <person name="Williams K.H."/>
            <person name="Hubbard S.S."/>
            <person name="Banfield J.F."/>
        </authorList>
    </citation>
    <scope>NUCLEOTIDE SEQUENCE [LARGE SCALE GENOMIC DNA]</scope>
</reference>
<comment type="caution">
    <text evidence="3">The sequence shown here is derived from an EMBL/GenBank/DDBJ whole genome shotgun (WGS) entry which is preliminary data.</text>
</comment>
<gene>
    <name evidence="3" type="ORF">A3E73_02415</name>
</gene>
<name>A0A1F5DM68_9BACT</name>
<feature type="transmembrane region" description="Helical" evidence="2">
    <location>
        <begin position="556"/>
        <end position="574"/>
    </location>
</feature>
<dbReference type="Proteomes" id="UP000176791">
    <property type="component" value="Unassembled WGS sequence"/>
</dbReference>
<evidence type="ECO:0000256" key="1">
    <source>
        <dbReference type="SAM" id="MobiDB-lite"/>
    </source>
</evidence>
<feature type="compositionally biased region" description="Basic and acidic residues" evidence="1">
    <location>
        <begin position="414"/>
        <end position="423"/>
    </location>
</feature>
<dbReference type="STRING" id="1797460.A3E73_02415"/>
<dbReference type="AlphaFoldDB" id="A0A1F5DM68"/>
<accession>A0A1F5DM68</accession>
<feature type="region of interest" description="Disordered" evidence="1">
    <location>
        <begin position="368"/>
        <end position="390"/>
    </location>
</feature>
<organism evidence="3 4">
    <name type="scientific">Candidatus Beckwithbacteria bacterium RIFCSPHIGHO2_12_FULL_47_17</name>
    <dbReference type="NCBI Taxonomy" id="1797460"/>
    <lineage>
        <taxon>Bacteria</taxon>
        <taxon>Candidatus Beckwithiibacteriota</taxon>
    </lineage>
</organism>
<evidence type="ECO:0000256" key="2">
    <source>
        <dbReference type="SAM" id="Phobius"/>
    </source>
</evidence>
<dbReference type="EMBL" id="MEZN01000019">
    <property type="protein sequence ID" value="OGD56269.1"/>
    <property type="molecule type" value="Genomic_DNA"/>
</dbReference>
<feature type="region of interest" description="Disordered" evidence="1">
    <location>
        <begin position="402"/>
        <end position="423"/>
    </location>
</feature>
<keyword evidence="2" id="KW-0812">Transmembrane</keyword>
<keyword evidence="2" id="KW-1133">Transmembrane helix</keyword>
<feature type="compositionally biased region" description="Polar residues" evidence="1">
    <location>
        <begin position="368"/>
        <end position="380"/>
    </location>
</feature>
<keyword evidence="2" id="KW-0472">Membrane</keyword>
<proteinExistence type="predicted"/>